<feature type="compositionally biased region" description="Low complexity" evidence="1">
    <location>
        <begin position="40"/>
        <end position="50"/>
    </location>
</feature>
<keyword evidence="2" id="KW-1133">Transmembrane helix</keyword>
<dbReference type="InterPro" id="IPR009398">
    <property type="entry name" value="Adcy_conserved_dom"/>
</dbReference>
<feature type="region of interest" description="Disordered" evidence="1">
    <location>
        <begin position="145"/>
        <end position="179"/>
    </location>
</feature>
<feature type="domain" description="Adenylate cyclase conserved" evidence="3">
    <location>
        <begin position="182"/>
        <end position="237"/>
    </location>
</feature>
<dbReference type="GO" id="GO:0006171">
    <property type="term" value="P:cAMP biosynthetic process"/>
    <property type="evidence" value="ECO:0007669"/>
    <property type="project" value="InterPro"/>
</dbReference>
<accession>A0A7R9MGK2</accession>
<dbReference type="GO" id="GO:0005886">
    <property type="term" value="C:plasma membrane"/>
    <property type="evidence" value="ECO:0007669"/>
    <property type="project" value="InterPro"/>
</dbReference>
<keyword evidence="5" id="KW-1185">Reference proteome</keyword>
<feature type="compositionally biased region" description="Pro residues" evidence="1">
    <location>
        <begin position="51"/>
        <end position="63"/>
    </location>
</feature>
<feature type="non-terminal residue" evidence="4">
    <location>
        <position position="1"/>
    </location>
</feature>
<feature type="transmembrane region" description="Helical" evidence="2">
    <location>
        <begin position="238"/>
        <end position="261"/>
    </location>
</feature>
<sequence>IQQNYSYRQNKSQTSRTESFDSNKCLDEKMEKNENRENKVVVNSATNTSPPSLPSPPFPPSPPSTVTTTPTRLSAMTISVGQTTTGAANIRKQLSSFSSQSCEDEQLGQDWTPEIPFENLNDLRYSVDDDPFEVTPKVVENITKSSQKLSDKRGVTPDPVSSYMEQEESGGTGTGPSDETVIGAAKRVQTVSEQVDDMIDQSIEIESNKKMFKENVRWFPLTFTSKEMELKFHNIKDFVFKSNISSVVVIWIFIVIIQLVILP</sequence>
<dbReference type="Pfam" id="PF06327">
    <property type="entry name" value="Adcy_cons_dom"/>
    <property type="match status" value="1"/>
</dbReference>
<evidence type="ECO:0000256" key="1">
    <source>
        <dbReference type="SAM" id="MobiDB-lite"/>
    </source>
</evidence>
<feature type="non-terminal residue" evidence="4">
    <location>
        <position position="263"/>
    </location>
</feature>
<evidence type="ECO:0000313" key="5">
    <source>
        <dbReference type="Proteomes" id="UP000728032"/>
    </source>
</evidence>
<dbReference type="AlphaFoldDB" id="A0A7R9MGK2"/>
<dbReference type="GO" id="GO:0004016">
    <property type="term" value="F:adenylate cyclase activity"/>
    <property type="evidence" value="ECO:0007669"/>
    <property type="project" value="InterPro"/>
</dbReference>
<keyword evidence="2" id="KW-0472">Membrane</keyword>
<reference evidence="4" key="1">
    <citation type="submission" date="2020-11" db="EMBL/GenBank/DDBJ databases">
        <authorList>
            <person name="Tran Van P."/>
        </authorList>
    </citation>
    <scope>NUCLEOTIDE SEQUENCE</scope>
</reference>
<gene>
    <name evidence="4" type="ORF">ONB1V03_LOCUS16091</name>
</gene>
<evidence type="ECO:0000256" key="2">
    <source>
        <dbReference type="SAM" id="Phobius"/>
    </source>
</evidence>
<evidence type="ECO:0000313" key="4">
    <source>
        <dbReference type="EMBL" id="CAD7659496.1"/>
    </source>
</evidence>
<dbReference type="EMBL" id="OC932368">
    <property type="protein sequence ID" value="CAD7659496.1"/>
    <property type="molecule type" value="Genomic_DNA"/>
</dbReference>
<dbReference type="Proteomes" id="UP000728032">
    <property type="component" value="Unassembled WGS sequence"/>
</dbReference>
<name>A0A7R9MGK2_9ACAR</name>
<feature type="region of interest" description="Disordered" evidence="1">
    <location>
        <begin position="1"/>
        <end position="68"/>
    </location>
</feature>
<feature type="compositionally biased region" description="Basic and acidic residues" evidence="1">
    <location>
        <begin position="18"/>
        <end position="39"/>
    </location>
</feature>
<dbReference type="EMBL" id="CAJPVJ010017543">
    <property type="protein sequence ID" value="CAG2176658.1"/>
    <property type="molecule type" value="Genomic_DNA"/>
</dbReference>
<organism evidence="4">
    <name type="scientific">Oppiella nova</name>
    <dbReference type="NCBI Taxonomy" id="334625"/>
    <lineage>
        <taxon>Eukaryota</taxon>
        <taxon>Metazoa</taxon>
        <taxon>Ecdysozoa</taxon>
        <taxon>Arthropoda</taxon>
        <taxon>Chelicerata</taxon>
        <taxon>Arachnida</taxon>
        <taxon>Acari</taxon>
        <taxon>Acariformes</taxon>
        <taxon>Sarcoptiformes</taxon>
        <taxon>Oribatida</taxon>
        <taxon>Brachypylina</taxon>
        <taxon>Oppioidea</taxon>
        <taxon>Oppiidae</taxon>
        <taxon>Oppiella</taxon>
    </lineage>
</organism>
<keyword evidence="2" id="KW-0812">Transmembrane</keyword>
<protein>
    <recommendedName>
        <fullName evidence="3">Adenylate cyclase conserved domain-containing protein</fullName>
    </recommendedName>
</protein>
<evidence type="ECO:0000259" key="3">
    <source>
        <dbReference type="Pfam" id="PF06327"/>
    </source>
</evidence>
<proteinExistence type="predicted"/>
<feature type="compositionally biased region" description="Polar residues" evidence="1">
    <location>
        <begin position="1"/>
        <end position="17"/>
    </location>
</feature>